<dbReference type="Gene3D" id="3.20.20.80">
    <property type="entry name" value="Glycosidases"/>
    <property type="match status" value="1"/>
</dbReference>
<accession>A0A0K0CVY0</accession>
<dbReference type="Gene3D" id="2.60.120.260">
    <property type="entry name" value="Galactose-binding domain-like"/>
    <property type="match status" value="1"/>
</dbReference>
<dbReference type="InterPro" id="IPR017853">
    <property type="entry name" value="GH"/>
</dbReference>
<dbReference type="SUPFAM" id="SSF51445">
    <property type="entry name" value="(Trans)glycosidases"/>
    <property type="match status" value="1"/>
</dbReference>
<dbReference type="Proteomes" id="UP000035642">
    <property type="component" value="Unassembled WGS sequence"/>
</dbReference>
<dbReference type="STRING" id="6313.A0A0K0CVY0"/>
<evidence type="ECO:0000256" key="1">
    <source>
        <dbReference type="ARBA" id="ARBA00009809"/>
    </source>
</evidence>
<feature type="domain" description="Glycoside hydrolase 35 catalytic" evidence="2">
    <location>
        <begin position="4"/>
        <end position="101"/>
    </location>
</feature>
<dbReference type="PRINTS" id="PR00742">
    <property type="entry name" value="GLHYDRLASE35"/>
</dbReference>
<dbReference type="GO" id="GO:0004553">
    <property type="term" value="F:hydrolase activity, hydrolyzing O-glycosyl compounds"/>
    <property type="evidence" value="ECO:0007669"/>
    <property type="project" value="InterPro"/>
</dbReference>
<dbReference type="PANTHER" id="PTHR23421">
    <property type="entry name" value="BETA-GALACTOSIDASE RELATED"/>
    <property type="match status" value="1"/>
</dbReference>
<sequence>LYFLGPYICGEWENGGLPWWLLNKNISSMRTSDKRFKNAVQTWFSVLLPLIKPLLRKNNGPVLMVQIENEYGSYKECDRNYTAWLRNLTRKFLGKDAVVYTNMYSLGASMNFYMIHGGTNFGFWSGAESNAPVCFLDSE</sequence>
<evidence type="ECO:0000313" key="3">
    <source>
        <dbReference type="Proteomes" id="UP000035642"/>
    </source>
</evidence>
<dbReference type="Pfam" id="PF01301">
    <property type="entry name" value="Glyco_hydro_35"/>
    <property type="match status" value="1"/>
</dbReference>
<dbReference type="WBParaSite" id="ACAC_0000153501-mRNA-1">
    <property type="protein sequence ID" value="ACAC_0000153501-mRNA-1"/>
    <property type="gene ID" value="ACAC_0000153501"/>
</dbReference>
<organism evidence="3 4">
    <name type="scientific">Angiostrongylus cantonensis</name>
    <name type="common">Rat lungworm</name>
    <dbReference type="NCBI Taxonomy" id="6313"/>
    <lineage>
        <taxon>Eukaryota</taxon>
        <taxon>Metazoa</taxon>
        <taxon>Ecdysozoa</taxon>
        <taxon>Nematoda</taxon>
        <taxon>Chromadorea</taxon>
        <taxon>Rhabditida</taxon>
        <taxon>Rhabditina</taxon>
        <taxon>Rhabditomorpha</taxon>
        <taxon>Strongyloidea</taxon>
        <taxon>Metastrongylidae</taxon>
        <taxon>Angiostrongylus</taxon>
    </lineage>
</organism>
<evidence type="ECO:0000259" key="2">
    <source>
        <dbReference type="Pfam" id="PF01301"/>
    </source>
</evidence>
<evidence type="ECO:0000313" key="4">
    <source>
        <dbReference type="WBParaSite" id="ACAC_0000153501-mRNA-1"/>
    </source>
</evidence>
<comment type="similarity">
    <text evidence="1">Belongs to the glycosyl hydrolase 35 family.</text>
</comment>
<dbReference type="InterPro" id="IPR001944">
    <property type="entry name" value="Glycoside_Hdrlase_35"/>
</dbReference>
<dbReference type="AlphaFoldDB" id="A0A0K0CVY0"/>
<dbReference type="GO" id="GO:0005975">
    <property type="term" value="P:carbohydrate metabolic process"/>
    <property type="evidence" value="ECO:0007669"/>
    <property type="project" value="InterPro"/>
</dbReference>
<reference evidence="3" key="1">
    <citation type="submission" date="2012-09" db="EMBL/GenBank/DDBJ databases">
        <authorList>
            <person name="Martin A.A."/>
        </authorList>
    </citation>
    <scope>NUCLEOTIDE SEQUENCE</scope>
</reference>
<protein>
    <submittedName>
        <fullName evidence="4">Glyco_hydro_35 domain-containing protein</fullName>
    </submittedName>
</protein>
<proteinExistence type="inferred from homology"/>
<dbReference type="InterPro" id="IPR031330">
    <property type="entry name" value="Gly_Hdrlase_35_cat"/>
</dbReference>
<name>A0A0K0CVY0_ANGCA</name>
<keyword evidence="3" id="KW-1185">Reference proteome</keyword>
<reference evidence="4" key="2">
    <citation type="submission" date="2017-02" db="UniProtKB">
        <authorList>
            <consortium name="WormBaseParasite"/>
        </authorList>
    </citation>
    <scope>IDENTIFICATION</scope>
</reference>